<dbReference type="VEuPathDB" id="FungiDB:PC110_g22779"/>
<proteinExistence type="predicted"/>
<dbReference type="OrthoDB" id="107632at2759"/>
<name>A0A329R7H1_9STRA</name>
<sequence>MTDVSSDATARGANDGNAEKEAEETQSTGGSPKEEWKQSGRQAAPSTGDS</sequence>
<accession>A0A329R7H1</accession>
<organism evidence="2 3">
    <name type="scientific">Phytophthora cactorum</name>
    <dbReference type="NCBI Taxonomy" id="29920"/>
    <lineage>
        <taxon>Eukaryota</taxon>
        <taxon>Sar</taxon>
        <taxon>Stramenopiles</taxon>
        <taxon>Oomycota</taxon>
        <taxon>Peronosporomycetes</taxon>
        <taxon>Peronosporales</taxon>
        <taxon>Peronosporaceae</taxon>
        <taxon>Phytophthora</taxon>
    </lineage>
</organism>
<comment type="caution">
    <text evidence="2">The sequence shown here is derived from an EMBL/GenBank/DDBJ whole genome shotgun (WGS) entry which is preliminary data.</text>
</comment>
<evidence type="ECO:0000313" key="2">
    <source>
        <dbReference type="EMBL" id="RAW20777.1"/>
    </source>
</evidence>
<dbReference type="EMBL" id="MJFZ01002391">
    <property type="protein sequence ID" value="RAW20777.1"/>
    <property type="molecule type" value="Genomic_DNA"/>
</dbReference>
<dbReference type="AlphaFoldDB" id="A0A329R7H1"/>
<gene>
    <name evidence="2" type="ORF">PC110_g22779</name>
</gene>
<feature type="non-terminal residue" evidence="2">
    <location>
        <position position="50"/>
    </location>
</feature>
<feature type="compositionally biased region" description="Polar residues" evidence="1">
    <location>
        <begin position="39"/>
        <end position="50"/>
    </location>
</feature>
<evidence type="ECO:0000256" key="1">
    <source>
        <dbReference type="SAM" id="MobiDB-lite"/>
    </source>
</evidence>
<reference evidence="2 3" key="1">
    <citation type="submission" date="2018-01" db="EMBL/GenBank/DDBJ databases">
        <title>Draft genome of the strawberry crown rot pathogen Phytophthora cactorum.</title>
        <authorList>
            <person name="Armitage A.D."/>
            <person name="Lysoe E."/>
            <person name="Nellist C.F."/>
            <person name="Harrison R.J."/>
            <person name="Brurberg M.B."/>
        </authorList>
    </citation>
    <scope>NUCLEOTIDE SEQUENCE [LARGE SCALE GENOMIC DNA]</scope>
    <source>
        <strain evidence="2 3">10300</strain>
    </source>
</reference>
<protein>
    <submittedName>
        <fullName evidence="2">Uncharacterized protein</fullName>
    </submittedName>
</protein>
<dbReference type="Proteomes" id="UP000251314">
    <property type="component" value="Unassembled WGS sequence"/>
</dbReference>
<evidence type="ECO:0000313" key="3">
    <source>
        <dbReference type="Proteomes" id="UP000251314"/>
    </source>
</evidence>
<feature type="region of interest" description="Disordered" evidence="1">
    <location>
        <begin position="1"/>
        <end position="50"/>
    </location>
</feature>
<keyword evidence="3" id="KW-1185">Reference proteome</keyword>